<organism evidence="2 3">
    <name type="scientific">Clostridium estertheticum</name>
    <dbReference type="NCBI Taxonomy" id="238834"/>
    <lineage>
        <taxon>Bacteria</taxon>
        <taxon>Bacillati</taxon>
        <taxon>Bacillota</taxon>
        <taxon>Clostridia</taxon>
        <taxon>Eubacteriales</taxon>
        <taxon>Clostridiaceae</taxon>
        <taxon>Clostridium</taxon>
    </lineage>
</organism>
<feature type="transmembrane region" description="Helical" evidence="1">
    <location>
        <begin position="93"/>
        <end position="114"/>
    </location>
</feature>
<sequence length="145" mass="16600">MELFRKRLKIRISWLSVLTLTTAFIGVYNIFFAPETLKNTAVFEFQRGVLCAICILSSLNIIKYTNILKDESKLKLIRNEENDERFKIINSKAGIPIVPFLSILMIISGIIAGYFNITVFYTLIIVAMCQILISGVIKLIYIKKM</sequence>
<gene>
    <name evidence="2" type="ORF">E4V82_21095</name>
</gene>
<keyword evidence="1" id="KW-0472">Membrane</keyword>
<dbReference type="EMBL" id="SPSF01000052">
    <property type="protein sequence ID" value="MPQ64578.1"/>
    <property type="molecule type" value="Genomic_DNA"/>
</dbReference>
<dbReference type="Proteomes" id="UP000342249">
    <property type="component" value="Unassembled WGS sequence"/>
</dbReference>
<proteinExistence type="predicted"/>
<name>A0A5N7J764_9CLOT</name>
<dbReference type="RefSeq" id="WP_152753746.1">
    <property type="nucleotide sequence ID" value="NZ_SPSE01000053.1"/>
</dbReference>
<evidence type="ECO:0008006" key="4">
    <source>
        <dbReference type="Google" id="ProtNLM"/>
    </source>
</evidence>
<comment type="caution">
    <text evidence="2">The sequence shown here is derived from an EMBL/GenBank/DDBJ whole genome shotgun (WGS) entry which is preliminary data.</text>
</comment>
<reference evidence="2 3" key="1">
    <citation type="journal article" date="2019" name="Lett. Appl. Microbiol.">
        <title>A case of 'blown pack' spoilage of vacuum-packaged pork likely associated with Clostridium estertheticum in Canada.</title>
        <authorList>
            <person name="Zhang P."/>
            <person name="Ward P."/>
            <person name="McMullen L.M."/>
            <person name="Yang X."/>
        </authorList>
    </citation>
    <scope>NUCLEOTIDE SEQUENCE [LARGE SCALE GENOMIC DNA]</scope>
    <source>
        <strain evidence="2 3">MA19</strain>
    </source>
</reference>
<feature type="transmembrane region" description="Helical" evidence="1">
    <location>
        <begin position="45"/>
        <end position="65"/>
    </location>
</feature>
<keyword evidence="1" id="KW-1133">Transmembrane helix</keyword>
<keyword evidence="1" id="KW-0812">Transmembrane</keyword>
<protein>
    <recommendedName>
        <fullName evidence="4">DUF2178 domain-containing protein</fullName>
    </recommendedName>
</protein>
<accession>A0A5N7J764</accession>
<dbReference type="AlphaFoldDB" id="A0A5N7J764"/>
<evidence type="ECO:0000313" key="3">
    <source>
        <dbReference type="Proteomes" id="UP000342249"/>
    </source>
</evidence>
<evidence type="ECO:0000313" key="2">
    <source>
        <dbReference type="EMBL" id="MPQ64578.1"/>
    </source>
</evidence>
<feature type="transmembrane region" description="Helical" evidence="1">
    <location>
        <begin position="12"/>
        <end position="33"/>
    </location>
</feature>
<evidence type="ECO:0000256" key="1">
    <source>
        <dbReference type="SAM" id="Phobius"/>
    </source>
</evidence>
<feature type="transmembrane region" description="Helical" evidence="1">
    <location>
        <begin position="120"/>
        <end position="141"/>
    </location>
</feature>